<proteinExistence type="predicted"/>
<keyword evidence="2" id="KW-1185">Reference proteome</keyword>
<gene>
    <name evidence="1" type="ORF">Glove_246g13</name>
</gene>
<evidence type="ECO:0000313" key="1">
    <source>
        <dbReference type="EMBL" id="RHZ72116.1"/>
    </source>
</evidence>
<dbReference type="EMBL" id="PQFF01000227">
    <property type="protein sequence ID" value="RHZ72116.1"/>
    <property type="molecule type" value="Genomic_DNA"/>
</dbReference>
<protein>
    <submittedName>
        <fullName evidence="1">Uncharacterized protein</fullName>
    </submittedName>
</protein>
<evidence type="ECO:0000313" key="2">
    <source>
        <dbReference type="Proteomes" id="UP000266861"/>
    </source>
</evidence>
<dbReference type="AlphaFoldDB" id="A0A397IEB7"/>
<dbReference type="OrthoDB" id="2431372at2759"/>
<reference evidence="1 2" key="1">
    <citation type="submission" date="2018-08" db="EMBL/GenBank/DDBJ databases">
        <title>Genome and evolution of the arbuscular mycorrhizal fungus Diversispora epigaea (formerly Glomus versiforme) and its bacterial endosymbionts.</title>
        <authorList>
            <person name="Sun X."/>
            <person name="Fei Z."/>
            <person name="Harrison M."/>
        </authorList>
    </citation>
    <scope>NUCLEOTIDE SEQUENCE [LARGE SCALE GENOMIC DNA]</scope>
    <source>
        <strain evidence="1 2">IT104</strain>
    </source>
</reference>
<sequence length="102" mass="11883">MNITSNLQQEGKNSSDLGRDFYEAKYKWCNEEWSRGHPKDMKVHLVRNCKSVPNNIKAFWKENFLKEVSGSNTKSKSIKQLTITFHFNNTNFLPTSKANEIN</sequence>
<name>A0A397IEB7_9GLOM</name>
<accession>A0A397IEB7</accession>
<dbReference type="Proteomes" id="UP000266861">
    <property type="component" value="Unassembled WGS sequence"/>
</dbReference>
<comment type="caution">
    <text evidence="1">The sequence shown here is derived from an EMBL/GenBank/DDBJ whole genome shotgun (WGS) entry which is preliminary data.</text>
</comment>
<organism evidence="1 2">
    <name type="scientific">Diversispora epigaea</name>
    <dbReference type="NCBI Taxonomy" id="1348612"/>
    <lineage>
        <taxon>Eukaryota</taxon>
        <taxon>Fungi</taxon>
        <taxon>Fungi incertae sedis</taxon>
        <taxon>Mucoromycota</taxon>
        <taxon>Glomeromycotina</taxon>
        <taxon>Glomeromycetes</taxon>
        <taxon>Diversisporales</taxon>
        <taxon>Diversisporaceae</taxon>
        <taxon>Diversispora</taxon>
    </lineage>
</organism>